<proteinExistence type="predicted"/>
<reference evidence="3" key="1">
    <citation type="submission" date="2023-06" db="EMBL/GenBank/DDBJ databases">
        <authorList>
            <person name="Kurt Z."/>
        </authorList>
    </citation>
    <scope>NUCLEOTIDE SEQUENCE</scope>
</reference>
<evidence type="ECO:0000313" key="4">
    <source>
        <dbReference type="EMBL" id="CAL6103002.1"/>
    </source>
</evidence>
<evidence type="ECO:0000256" key="2">
    <source>
        <dbReference type="ARBA" id="ARBA00022737"/>
    </source>
</evidence>
<dbReference type="PANTHER" id="PTHR46652">
    <property type="entry name" value="LEUCINE-RICH REPEAT AND IQ DOMAIN-CONTAINING PROTEIN 1-RELATED"/>
    <property type="match status" value="1"/>
</dbReference>
<reference evidence="4 5" key="2">
    <citation type="submission" date="2024-07" db="EMBL/GenBank/DDBJ databases">
        <authorList>
            <person name="Akdeniz Z."/>
        </authorList>
    </citation>
    <scope>NUCLEOTIDE SEQUENCE [LARGE SCALE GENOMIC DNA]</scope>
</reference>
<dbReference type="InterPro" id="IPR050836">
    <property type="entry name" value="SDS22/Internalin_LRR"/>
</dbReference>
<gene>
    <name evidence="3" type="ORF">HINF_LOCUS64569</name>
    <name evidence="4" type="ORF">HINF_LOCUS71935</name>
</gene>
<protein>
    <submittedName>
        <fullName evidence="3">Leucine Rich Repeat Protein</fullName>
    </submittedName>
</protein>
<evidence type="ECO:0000313" key="5">
    <source>
        <dbReference type="Proteomes" id="UP001642409"/>
    </source>
</evidence>
<dbReference type="EMBL" id="CATOUU010001175">
    <property type="protein sequence ID" value="CAI9976924.1"/>
    <property type="molecule type" value="Genomic_DNA"/>
</dbReference>
<comment type="caution">
    <text evidence="3">The sequence shown here is derived from an EMBL/GenBank/DDBJ whole genome shotgun (WGS) entry which is preliminary data.</text>
</comment>
<organism evidence="3">
    <name type="scientific">Hexamita inflata</name>
    <dbReference type="NCBI Taxonomy" id="28002"/>
    <lineage>
        <taxon>Eukaryota</taxon>
        <taxon>Metamonada</taxon>
        <taxon>Diplomonadida</taxon>
        <taxon>Hexamitidae</taxon>
        <taxon>Hexamitinae</taxon>
        <taxon>Hexamita</taxon>
    </lineage>
</organism>
<dbReference type="PROSITE" id="PS51450">
    <property type="entry name" value="LRR"/>
    <property type="match status" value="3"/>
</dbReference>
<dbReference type="Gene3D" id="3.80.10.10">
    <property type="entry name" value="Ribonuclease Inhibitor"/>
    <property type="match status" value="1"/>
</dbReference>
<evidence type="ECO:0000313" key="3">
    <source>
        <dbReference type="EMBL" id="CAI9976924.1"/>
    </source>
</evidence>
<name>A0AA86RRY3_9EUKA</name>
<dbReference type="AlphaFoldDB" id="A0AA86RRY3"/>
<dbReference type="Proteomes" id="UP001642409">
    <property type="component" value="Unassembled WGS sequence"/>
</dbReference>
<keyword evidence="5" id="KW-1185">Reference proteome</keyword>
<sequence length="322" mass="38007">MPFKYNEKVKVLSEEEEQLYDEQMYLKYYSKAQRGFLEVAKDQNVASIQFIDKCIDSVKYPLCFQLQIYNCQKLSFSRVSISIHDLNIMSCNLQTIAGIQQMKQLTRLRIYNNECFLDISELIYLVNLKNLCLENNLNFQDISLLKYLKNITKLCLSRNSISDIQSLQYLTELTQLNLTENCIVNIYPLQNLFKLNELELSQNPIVHIHALKNLKQLHTLDLNQTLVIDISPVEPLERGFSFEDLLQPTQFQFMSSYKFKSIYSAEELIQKLEQSKIQFKHKIKLFNKRITKPYKNRHKTHQKFLVKIQNLFALNSDASFDQ</sequence>
<dbReference type="SUPFAM" id="SSF52058">
    <property type="entry name" value="L domain-like"/>
    <property type="match status" value="1"/>
</dbReference>
<dbReference type="PANTHER" id="PTHR46652:SF3">
    <property type="entry name" value="LEUCINE-RICH REPEAT-CONTAINING PROTEIN 9"/>
    <property type="match status" value="1"/>
</dbReference>
<dbReference type="EMBL" id="CAXDID020000561">
    <property type="protein sequence ID" value="CAL6103002.1"/>
    <property type="molecule type" value="Genomic_DNA"/>
</dbReference>
<keyword evidence="2" id="KW-0677">Repeat</keyword>
<accession>A0AA86RRY3</accession>
<dbReference type="InterPro" id="IPR032675">
    <property type="entry name" value="LRR_dom_sf"/>
</dbReference>
<dbReference type="InterPro" id="IPR001611">
    <property type="entry name" value="Leu-rich_rpt"/>
</dbReference>
<keyword evidence="1" id="KW-0433">Leucine-rich repeat</keyword>
<evidence type="ECO:0000256" key="1">
    <source>
        <dbReference type="ARBA" id="ARBA00022614"/>
    </source>
</evidence>